<dbReference type="PANTHER" id="PTHR24559">
    <property type="entry name" value="TRANSPOSON TY3-I GAG-POL POLYPROTEIN"/>
    <property type="match status" value="1"/>
</dbReference>
<dbReference type="InterPro" id="IPR053134">
    <property type="entry name" value="RNA-dir_DNA_polymerase"/>
</dbReference>
<dbReference type="PANTHER" id="PTHR24559:SF444">
    <property type="entry name" value="REVERSE TRANSCRIPTASE DOMAIN-CONTAINING PROTEIN"/>
    <property type="match status" value="1"/>
</dbReference>
<accession>A0AAD8R4L7</accession>
<evidence type="ECO:0000313" key="4">
    <source>
        <dbReference type="Proteomes" id="UP001231189"/>
    </source>
</evidence>
<keyword evidence="4" id="KW-1185">Reference proteome</keyword>
<dbReference type="InterPro" id="IPR043502">
    <property type="entry name" value="DNA/RNA_pol_sf"/>
</dbReference>
<protein>
    <recommendedName>
        <fullName evidence="2">Reverse transcriptase domain-containing protein</fullName>
    </recommendedName>
</protein>
<sequence>MLAFIGGLQRGGLLRHKLTCIINEQKLTLDDMISIASTHSAVDDNAGGELHATTIPLHQQKKNRDGNSNNKRKNPSEEQKGSGSYMVAMTFQRGGQGGGRGRGRGGGAGRGQQRADEVTAIGFRAPQTYEEYRDMPCLAHIDPATGKSSHTNRNGKWVNDLKSDPEAGYKLARKHRPRGIGGKGKNKEKDEDSSVAMEEGEASPNPKEDHPTVIPKECYALVVSPRIAGYDFSKCLMDGGASLNIMYLETLERMNLTKEQLKHRTTEFHGVVLDYKKPRDCEEGKATFVESVLSGEELQGYRAVVDPSDMHTSKKQISDQKNSFKAAIDTKKVDLKEGDATKQVSVGAGLDPKLESALVEFLGANMDIFAWQPSDMSGVPRELAEHYLNINPGAKPVKQAMRHFGDKKRRAIGMELVKLLEAGFVVEVIHTDWVANPVLVPKKNSEILRRFIDYSGLNKQCPKDPLPLPRIDQIIDSTAGVELMCFINTSSGYHQIRMKKSDQKATLFITPFGTYCYVTMPFGLKNAGATYQRMM</sequence>
<proteinExistence type="predicted"/>
<reference evidence="3" key="1">
    <citation type="submission" date="2023-07" db="EMBL/GenBank/DDBJ databases">
        <title>A chromosome-level genome assembly of Lolium multiflorum.</title>
        <authorList>
            <person name="Chen Y."/>
            <person name="Copetti D."/>
            <person name="Kolliker R."/>
            <person name="Studer B."/>
        </authorList>
    </citation>
    <scope>NUCLEOTIDE SEQUENCE</scope>
    <source>
        <strain evidence="3">02402/16</strain>
        <tissue evidence="3">Leaf</tissue>
    </source>
</reference>
<name>A0AAD8R4L7_LOLMU</name>
<feature type="compositionally biased region" description="Gly residues" evidence="1">
    <location>
        <begin position="94"/>
        <end position="110"/>
    </location>
</feature>
<dbReference type="Gene3D" id="3.30.70.270">
    <property type="match status" value="1"/>
</dbReference>
<evidence type="ECO:0000313" key="3">
    <source>
        <dbReference type="EMBL" id="KAK1613314.1"/>
    </source>
</evidence>
<feature type="region of interest" description="Disordered" evidence="1">
    <location>
        <begin position="53"/>
        <end position="118"/>
    </location>
</feature>
<organism evidence="3 4">
    <name type="scientific">Lolium multiflorum</name>
    <name type="common">Italian ryegrass</name>
    <name type="synonym">Lolium perenne subsp. multiflorum</name>
    <dbReference type="NCBI Taxonomy" id="4521"/>
    <lineage>
        <taxon>Eukaryota</taxon>
        <taxon>Viridiplantae</taxon>
        <taxon>Streptophyta</taxon>
        <taxon>Embryophyta</taxon>
        <taxon>Tracheophyta</taxon>
        <taxon>Spermatophyta</taxon>
        <taxon>Magnoliopsida</taxon>
        <taxon>Liliopsida</taxon>
        <taxon>Poales</taxon>
        <taxon>Poaceae</taxon>
        <taxon>BOP clade</taxon>
        <taxon>Pooideae</taxon>
        <taxon>Poodae</taxon>
        <taxon>Poeae</taxon>
        <taxon>Poeae Chloroplast Group 2 (Poeae type)</taxon>
        <taxon>Loliodinae</taxon>
        <taxon>Loliinae</taxon>
        <taxon>Lolium</taxon>
    </lineage>
</organism>
<dbReference type="AlphaFoldDB" id="A0AAD8R4L7"/>
<evidence type="ECO:0000256" key="1">
    <source>
        <dbReference type="SAM" id="MobiDB-lite"/>
    </source>
</evidence>
<dbReference type="Proteomes" id="UP001231189">
    <property type="component" value="Unassembled WGS sequence"/>
</dbReference>
<dbReference type="Pfam" id="PF00078">
    <property type="entry name" value="RVT_1"/>
    <property type="match status" value="1"/>
</dbReference>
<dbReference type="Gene3D" id="3.10.10.10">
    <property type="entry name" value="HIV Type 1 Reverse Transcriptase, subunit A, domain 1"/>
    <property type="match status" value="1"/>
</dbReference>
<dbReference type="SUPFAM" id="SSF56672">
    <property type="entry name" value="DNA/RNA polymerases"/>
    <property type="match status" value="1"/>
</dbReference>
<feature type="domain" description="Reverse transcriptase" evidence="2">
    <location>
        <begin position="440"/>
        <end position="535"/>
    </location>
</feature>
<dbReference type="InterPro" id="IPR043128">
    <property type="entry name" value="Rev_trsase/Diguanyl_cyclase"/>
</dbReference>
<comment type="caution">
    <text evidence="3">The sequence shown here is derived from an EMBL/GenBank/DDBJ whole genome shotgun (WGS) entry which is preliminary data.</text>
</comment>
<dbReference type="CDD" id="cd01647">
    <property type="entry name" value="RT_LTR"/>
    <property type="match status" value="1"/>
</dbReference>
<evidence type="ECO:0000259" key="2">
    <source>
        <dbReference type="Pfam" id="PF00078"/>
    </source>
</evidence>
<gene>
    <name evidence="3" type="ORF">QYE76_036987</name>
</gene>
<feature type="region of interest" description="Disordered" evidence="1">
    <location>
        <begin position="174"/>
        <end position="211"/>
    </location>
</feature>
<dbReference type="InterPro" id="IPR000477">
    <property type="entry name" value="RT_dom"/>
</dbReference>
<dbReference type="EMBL" id="JAUUTY010000007">
    <property type="protein sequence ID" value="KAK1613314.1"/>
    <property type="molecule type" value="Genomic_DNA"/>
</dbReference>